<reference evidence="1 2" key="1">
    <citation type="submission" date="2021-01" db="EMBL/GenBank/DDBJ databases">
        <title>Genome sequencing of Joostella atrarenae M1-2 (= KCTC 23194).</title>
        <authorList>
            <person name="Zakaria M.R."/>
            <person name="Lam M.Q."/>
            <person name="Chong C.S."/>
        </authorList>
    </citation>
    <scope>NUCLEOTIDE SEQUENCE [LARGE SCALE GENOMIC DNA]</scope>
    <source>
        <strain evidence="1 2">M1-2</strain>
    </source>
</reference>
<comment type="caution">
    <text evidence="1">The sequence shown here is derived from an EMBL/GenBank/DDBJ whole genome shotgun (WGS) entry which is preliminary data.</text>
</comment>
<evidence type="ECO:0000313" key="2">
    <source>
        <dbReference type="Proteomes" id="UP000829517"/>
    </source>
</evidence>
<dbReference type="InterPro" id="IPR023198">
    <property type="entry name" value="PGP-like_dom2"/>
</dbReference>
<organism evidence="1 2">
    <name type="scientific">Joostella atrarenae</name>
    <dbReference type="NCBI Taxonomy" id="679257"/>
    <lineage>
        <taxon>Bacteria</taxon>
        <taxon>Pseudomonadati</taxon>
        <taxon>Bacteroidota</taxon>
        <taxon>Flavobacteriia</taxon>
        <taxon>Flavobacteriales</taxon>
        <taxon>Flavobacteriaceae</taxon>
        <taxon>Joostella</taxon>
    </lineage>
</organism>
<evidence type="ECO:0000313" key="1">
    <source>
        <dbReference type="EMBL" id="MCF8714031.1"/>
    </source>
</evidence>
<dbReference type="InterPro" id="IPR011951">
    <property type="entry name" value="HAD-SF_hydro_IA_YjjG/PynA"/>
</dbReference>
<dbReference type="Gene3D" id="3.40.50.1000">
    <property type="entry name" value="HAD superfamily/HAD-like"/>
    <property type="match status" value="1"/>
</dbReference>
<keyword evidence="2" id="KW-1185">Reference proteome</keyword>
<dbReference type="PRINTS" id="PR00413">
    <property type="entry name" value="HADHALOGNASE"/>
</dbReference>
<dbReference type="SFLD" id="SFLDS00003">
    <property type="entry name" value="Haloacid_Dehalogenase"/>
    <property type="match status" value="1"/>
</dbReference>
<dbReference type="InterPro" id="IPR023214">
    <property type="entry name" value="HAD_sf"/>
</dbReference>
<dbReference type="InterPro" id="IPR052550">
    <property type="entry name" value="Pyrimidine_5'-ntase_YjjG"/>
</dbReference>
<dbReference type="InterPro" id="IPR041492">
    <property type="entry name" value="HAD_2"/>
</dbReference>
<dbReference type="InterPro" id="IPR006439">
    <property type="entry name" value="HAD-SF_hydro_IA"/>
</dbReference>
<sequence length="229" mass="26944">MNNEVITDVFFDLDHTLWDFEKNSELTYNKIFEENNIDVNLVEFFDFYIPYNFKLWKYYQEDKITKEDLRYKRLKTTFNALNVDVAEDMIFKLSDDYIKNLSTFNHLFIDTIEILDYLSPKYKLHIITNGFAEVQTGKLKNSKIDHYFQVVMNSETAGVKKPNPLIFEIALKEANAKPQNSVMIGDSYEADILGAQNVGMHTLFYKPSDENINVNTHKISELKQIKNYL</sequence>
<dbReference type="PANTHER" id="PTHR47478">
    <property type="match status" value="1"/>
</dbReference>
<accession>A0ABS9J0S1</accession>
<dbReference type="EMBL" id="JAETXX010000001">
    <property type="protein sequence ID" value="MCF8714031.1"/>
    <property type="molecule type" value="Genomic_DNA"/>
</dbReference>
<dbReference type="InterPro" id="IPR036412">
    <property type="entry name" value="HAD-like_sf"/>
</dbReference>
<dbReference type="PANTHER" id="PTHR47478:SF1">
    <property type="entry name" value="PYRIMIDINE 5'-NUCLEOTIDASE YJJG"/>
    <property type="match status" value="1"/>
</dbReference>
<dbReference type="Proteomes" id="UP000829517">
    <property type="component" value="Unassembled WGS sequence"/>
</dbReference>
<name>A0ABS9J0S1_9FLAO</name>
<dbReference type="SFLD" id="SFLDG01129">
    <property type="entry name" value="C1.5:_HAD__Beta-PGM__Phosphata"/>
    <property type="match status" value="1"/>
</dbReference>
<gene>
    <name evidence="1" type="ORF">JM658_04250</name>
</gene>
<dbReference type="Pfam" id="PF13419">
    <property type="entry name" value="HAD_2"/>
    <property type="match status" value="1"/>
</dbReference>
<proteinExistence type="predicted"/>
<dbReference type="NCBIfam" id="TIGR01549">
    <property type="entry name" value="HAD-SF-IA-v1"/>
    <property type="match status" value="1"/>
</dbReference>
<dbReference type="Gene3D" id="1.10.150.240">
    <property type="entry name" value="Putative phosphatase, domain 2"/>
    <property type="match status" value="1"/>
</dbReference>
<protein>
    <submittedName>
        <fullName evidence="1">YjjG family noncanonical pyrimidine nucleotidase</fullName>
    </submittedName>
</protein>
<dbReference type="SUPFAM" id="SSF56784">
    <property type="entry name" value="HAD-like"/>
    <property type="match status" value="1"/>
</dbReference>
<dbReference type="NCBIfam" id="TIGR02254">
    <property type="entry name" value="YjjG_YfnB"/>
    <property type="match status" value="1"/>
</dbReference>